<keyword evidence="7" id="KW-0378">Hydrolase</keyword>
<dbReference type="PROSITE" id="PS00785">
    <property type="entry name" value="5_NUCLEOTIDASE_1"/>
    <property type="match status" value="1"/>
</dbReference>
<dbReference type="RefSeq" id="WP_216458098.1">
    <property type="nucleotide sequence ID" value="NZ_JAHLQL010000011.1"/>
</dbReference>
<dbReference type="Proteomes" id="UP000736583">
    <property type="component" value="Unassembled WGS sequence"/>
</dbReference>
<dbReference type="PANTHER" id="PTHR11575">
    <property type="entry name" value="5'-NUCLEOTIDASE-RELATED"/>
    <property type="match status" value="1"/>
</dbReference>
<comment type="caution">
    <text evidence="11">The sequence shown here is derived from an EMBL/GenBank/DDBJ whole genome shotgun (WGS) entry which is preliminary data.</text>
</comment>
<evidence type="ECO:0000313" key="12">
    <source>
        <dbReference type="Proteomes" id="UP000736583"/>
    </source>
</evidence>
<sequence>MNKNHRYKIVILETSDIHGAIFPINYSDNSRKELGLSKIATIVEEERKKKKDLILIDNGDILQGTPLVYHYANIDRQGMNPMITAMNYMKYDAAVLGNHEFNYGKDFLLESIKSSKFPWLSSNILDENTRRPYFGKPYIIKEFPNGIKVGILGATTQYIPNWEESKNIQGIDFLDVIFPLKTFVSYLKNVEKVDLLVVSYHGGYERDVNSDEVRSSTGENQSYEICEKLPEIDILLTGHQHMFVPKKLINGVLTVEPGYGGQSVAKVEVTLEKSKEGWKIVEKDSRLLYAKEVKEDVKLLELVKGYEANTQKWLDTPIGRIEGDMTIKDHLKVRMKEHPFIEFINRIQMKYANVDISTTSLFDNNSKGFKGDITMRDVVSNYIYPNTLKVIRIFGKDIKDALERSAGYFDRYKGEDINISSDFKHTKIQHYNYDMWEGIEYKLDISKHLGERVVALSYKGVPLDMNKEYDVVMNNYRAGGGGEYGMFKNKPVIKEINIDMAELIADYIIKEKVIKAECNNNWEVIF</sequence>
<comment type="catalytic activity">
    <reaction evidence="1">
        <text>a ribonucleoside 3'-phosphate + H2O = a ribonucleoside + phosphate</text>
        <dbReference type="Rhea" id="RHEA:10144"/>
        <dbReference type="ChEBI" id="CHEBI:13197"/>
        <dbReference type="ChEBI" id="CHEBI:15377"/>
        <dbReference type="ChEBI" id="CHEBI:18254"/>
        <dbReference type="ChEBI" id="CHEBI:43474"/>
        <dbReference type="EC" id="3.1.3.6"/>
    </reaction>
</comment>
<organism evidence="11 12">
    <name type="scientific">Clostridium simiarum</name>
    <dbReference type="NCBI Taxonomy" id="2841506"/>
    <lineage>
        <taxon>Bacteria</taxon>
        <taxon>Bacillati</taxon>
        <taxon>Bacillota</taxon>
        <taxon>Clostridia</taxon>
        <taxon>Eubacteriales</taxon>
        <taxon>Clostridiaceae</taxon>
        <taxon>Clostridium</taxon>
    </lineage>
</organism>
<evidence type="ECO:0000259" key="9">
    <source>
        <dbReference type="Pfam" id="PF00149"/>
    </source>
</evidence>
<dbReference type="InterPro" id="IPR008334">
    <property type="entry name" value="5'-Nucleotdase_C"/>
</dbReference>
<dbReference type="InterPro" id="IPR041827">
    <property type="entry name" value="CpdB_N"/>
</dbReference>
<comment type="catalytic activity">
    <reaction evidence="2">
        <text>a nucleoside 2',3'-cyclic phosphate + H2O = a nucleoside 3'-phosphate + H(+)</text>
        <dbReference type="Rhea" id="RHEA:19621"/>
        <dbReference type="ChEBI" id="CHEBI:15377"/>
        <dbReference type="ChEBI" id="CHEBI:15378"/>
        <dbReference type="ChEBI" id="CHEBI:66949"/>
        <dbReference type="ChEBI" id="CHEBI:66954"/>
        <dbReference type="EC" id="3.1.4.16"/>
    </reaction>
</comment>
<dbReference type="InterPro" id="IPR006179">
    <property type="entry name" value="5_nucleotidase/apyrase"/>
</dbReference>
<dbReference type="Pfam" id="PF02872">
    <property type="entry name" value="5_nucleotid_C"/>
    <property type="match status" value="1"/>
</dbReference>
<evidence type="ECO:0000259" key="10">
    <source>
        <dbReference type="Pfam" id="PF02872"/>
    </source>
</evidence>
<dbReference type="CDD" id="cd07410">
    <property type="entry name" value="MPP_CpdB_N"/>
    <property type="match status" value="1"/>
</dbReference>
<evidence type="ECO:0000256" key="1">
    <source>
        <dbReference type="ARBA" id="ARBA00000527"/>
    </source>
</evidence>
<dbReference type="InterPro" id="IPR006146">
    <property type="entry name" value="5'-Nucleotdase_CS"/>
</dbReference>
<protein>
    <submittedName>
        <fullName evidence="11">Bifunctional metallophosphatase/5'-nucleotidase</fullName>
    </submittedName>
</protein>
<dbReference type="EMBL" id="JAHLQL010000011">
    <property type="protein sequence ID" value="MBU5593447.1"/>
    <property type="molecule type" value="Genomic_DNA"/>
</dbReference>
<dbReference type="Pfam" id="PF00149">
    <property type="entry name" value="Metallophos"/>
    <property type="match status" value="1"/>
</dbReference>
<evidence type="ECO:0000256" key="2">
    <source>
        <dbReference type="ARBA" id="ARBA00001730"/>
    </source>
</evidence>
<reference evidence="11 12" key="1">
    <citation type="submission" date="2021-06" db="EMBL/GenBank/DDBJ databases">
        <authorList>
            <person name="Sun Q."/>
            <person name="Li D."/>
        </authorList>
    </citation>
    <scope>NUCLEOTIDE SEQUENCE [LARGE SCALE GENOMIC DNA]</scope>
    <source>
        <strain evidence="11 12">MSJ-4</strain>
    </source>
</reference>
<keyword evidence="6" id="KW-0732">Signal</keyword>
<evidence type="ECO:0000256" key="3">
    <source>
        <dbReference type="ARBA" id="ARBA00001968"/>
    </source>
</evidence>
<gene>
    <name evidence="11" type="ORF">KQI89_17035</name>
</gene>
<dbReference type="PANTHER" id="PTHR11575:SF6">
    <property type="entry name" value="2',3'-CYCLIC-NUCLEOTIDE 2'-PHOSPHODIESTERASE_3'-NUCLEOTIDASE"/>
    <property type="match status" value="1"/>
</dbReference>
<name>A0ABS6F4J6_9CLOT</name>
<evidence type="ECO:0000256" key="4">
    <source>
        <dbReference type="ARBA" id="ARBA00004196"/>
    </source>
</evidence>
<comment type="similarity">
    <text evidence="5">Belongs to the 5'-nucleotidase family.</text>
</comment>
<evidence type="ECO:0000256" key="5">
    <source>
        <dbReference type="ARBA" id="ARBA00006654"/>
    </source>
</evidence>
<dbReference type="InterPro" id="IPR004843">
    <property type="entry name" value="Calcineurin-like_PHP"/>
</dbReference>
<accession>A0ABS6F4J6</accession>
<evidence type="ECO:0000256" key="8">
    <source>
        <dbReference type="ARBA" id="ARBA00023268"/>
    </source>
</evidence>
<dbReference type="PROSITE" id="PS00786">
    <property type="entry name" value="5_NUCLEOTIDASE_2"/>
    <property type="match status" value="1"/>
</dbReference>
<keyword evidence="12" id="KW-1185">Reference proteome</keyword>
<keyword evidence="8" id="KW-0511">Multifunctional enzyme</keyword>
<feature type="domain" description="Calcineurin-like phosphoesterase" evidence="9">
    <location>
        <begin position="11"/>
        <end position="242"/>
    </location>
</feature>
<comment type="cofactor">
    <cofactor evidence="3">
        <name>a divalent metal cation</name>
        <dbReference type="ChEBI" id="CHEBI:60240"/>
    </cofactor>
</comment>
<feature type="domain" description="5'-Nucleotidase C-terminal" evidence="10">
    <location>
        <begin position="318"/>
        <end position="488"/>
    </location>
</feature>
<evidence type="ECO:0000256" key="7">
    <source>
        <dbReference type="ARBA" id="ARBA00022801"/>
    </source>
</evidence>
<evidence type="ECO:0000256" key="6">
    <source>
        <dbReference type="ARBA" id="ARBA00022729"/>
    </source>
</evidence>
<evidence type="ECO:0000313" key="11">
    <source>
        <dbReference type="EMBL" id="MBU5593447.1"/>
    </source>
</evidence>
<proteinExistence type="inferred from homology"/>
<comment type="subcellular location">
    <subcellularLocation>
        <location evidence="4">Cell envelope</location>
    </subcellularLocation>
</comment>